<sequence>MNKKLYYGYTRDLKRRIKEHLSEKSGFVSRNGKFKLIYYEAYLSKNDAQESESYFKTGHGREVLRRKLKHYFGRVA</sequence>
<dbReference type="SUPFAM" id="SSF82771">
    <property type="entry name" value="GIY-YIG endonuclease"/>
    <property type="match status" value="1"/>
</dbReference>
<proteinExistence type="predicted"/>
<dbReference type="EMBL" id="MFIY01000052">
    <property type="protein sequence ID" value="OGF99461.1"/>
    <property type="molecule type" value="Genomic_DNA"/>
</dbReference>
<reference evidence="2 3" key="1">
    <citation type="journal article" date="2016" name="Nat. Commun.">
        <title>Thousands of microbial genomes shed light on interconnected biogeochemical processes in an aquifer system.</title>
        <authorList>
            <person name="Anantharaman K."/>
            <person name="Brown C.T."/>
            <person name="Hug L.A."/>
            <person name="Sharon I."/>
            <person name="Castelle C.J."/>
            <person name="Probst A.J."/>
            <person name="Thomas B.C."/>
            <person name="Singh A."/>
            <person name="Wilkins M.J."/>
            <person name="Karaoz U."/>
            <person name="Brodie E.L."/>
            <person name="Williams K.H."/>
            <person name="Hubbard S.S."/>
            <person name="Banfield J.F."/>
        </authorList>
    </citation>
    <scope>NUCLEOTIDE SEQUENCE [LARGE SCALE GENOMIC DNA]</scope>
</reference>
<organism evidence="2 3">
    <name type="scientific">Candidatus Gottesmanbacteria bacterium RBG_13_37_7</name>
    <dbReference type="NCBI Taxonomy" id="1798369"/>
    <lineage>
        <taxon>Bacteria</taxon>
        <taxon>Candidatus Gottesmaniibacteriota</taxon>
    </lineage>
</organism>
<feature type="domain" description="GIY-YIG" evidence="1">
    <location>
        <begin position="1"/>
        <end position="65"/>
    </location>
</feature>
<evidence type="ECO:0000313" key="2">
    <source>
        <dbReference type="EMBL" id="OGF99461.1"/>
    </source>
</evidence>
<name>A0A1F5YHV7_9BACT</name>
<dbReference type="AlphaFoldDB" id="A0A1F5YHV7"/>
<evidence type="ECO:0000259" key="1">
    <source>
        <dbReference type="PROSITE" id="PS50164"/>
    </source>
</evidence>
<dbReference type="InterPro" id="IPR000305">
    <property type="entry name" value="GIY-YIG_endonuc"/>
</dbReference>
<dbReference type="PROSITE" id="PS50164">
    <property type="entry name" value="GIY_YIG"/>
    <property type="match status" value="1"/>
</dbReference>
<dbReference type="Gene3D" id="3.40.1440.10">
    <property type="entry name" value="GIY-YIG endonuclease"/>
    <property type="match status" value="1"/>
</dbReference>
<accession>A0A1F5YHV7</accession>
<dbReference type="Pfam" id="PF01541">
    <property type="entry name" value="GIY-YIG"/>
    <property type="match status" value="1"/>
</dbReference>
<comment type="caution">
    <text evidence="2">The sequence shown here is derived from an EMBL/GenBank/DDBJ whole genome shotgun (WGS) entry which is preliminary data.</text>
</comment>
<dbReference type="InterPro" id="IPR035901">
    <property type="entry name" value="GIY-YIG_endonuc_sf"/>
</dbReference>
<protein>
    <recommendedName>
        <fullName evidence="1">GIY-YIG domain-containing protein</fullName>
    </recommendedName>
</protein>
<gene>
    <name evidence="2" type="ORF">A2Y99_00345</name>
</gene>
<evidence type="ECO:0000313" key="3">
    <source>
        <dbReference type="Proteomes" id="UP000178230"/>
    </source>
</evidence>
<dbReference type="Proteomes" id="UP000178230">
    <property type="component" value="Unassembled WGS sequence"/>
</dbReference>